<dbReference type="EMBL" id="LVWD01000030">
    <property type="protein sequence ID" value="OAD40637.1"/>
    <property type="molecule type" value="Genomic_DNA"/>
</dbReference>
<keyword evidence="4 6" id="KW-1133">Transmembrane helix</keyword>
<evidence type="ECO:0000256" key="3">
    <source>
        <dbReference type="ARBA" id="ARBA00022692"/>
    </source>
</evidence>
<dbReference type="InterPro" id="IPR025405">
    <property type="entry name" value="DUF4131"/>
</dbReference>
<evidence type="ECO:0000256" key="6">
    <source>
        <dbReference type="SAM" id="Phobius"/>
    </source>
</evidence>
<dbReference type="InterPro" id="IPR001279">
    <property type="entry name" value="Metallo-B-lactamas"/>
</dbReference>
<dbReference type="InterPro" id="IPR004797">
    <property type="entry name" value="Competence_ComEC/Rec2"/>
</dbReference>
<dbReference type="InterPro" id="IPR036866">
    <property type="entry name" value="RibonucZ/Hydroxyglut_hydro"/>
</dbReference>
<dbReference type="Proteomes" id="UP000185680">
    <property type="component" value="Chromosome"/>
</dbReference>
<evidence type="ECO:0000256" key="5">
    <source>
        <dbReference type="ARBA" id="ARBA00023136"/>
    </source>
</evidence>
<evidence type="ECO:0000313" key="10">
    <source>
        <dbReference type="Proteomes" id="UP000185657"/>
    </source>
</evidence>
<keyword evidence="10" id="KW-1185">Reference proteome</keyword>
<dbReference type="InterPro" id="IPR035681">
    <property type="entry name" value="ComA-like_MBL"/>
</dbReference>
<dbReference type="SUPFAM" id="SSF56281">
    <property type="entry name" value="Metallo-hydrolase/oxidoreductase"/>
    <property type="match status" value="1"/>
</dbReference>
<dbReference type="OrthoDB" id="9761531at2"/>
<feature type="transmembrane region" description="Helical" evidence="6">
    <location>
        <begin position="266"/>
        <end position="289"/>
    </location>
</feature>
<accession>A0A162SV86</accession>
<keyword evidence="5 6" id="KW-0472">Membrane</keyword>
<dbReference type="STRING" id="1763535.LPB072_06515"/>
<keyword evidence="2" id="KW-1003">Cell membrane</keyword>
<feature type="transmembrane region" description="Helical" evidence="6">
    <location>
        <begin position="450"/>
        <end position="471"/>
    </location>
</feature>
<dbReference type="RefSeq" id="WP_066093607.1">
    <property type="nucleotide sequence ID" value="NZ_CP017476.1"/>
</dbReference>
<keyword evidence="3 6" id="KW-0812">Transmembrane</keyword>
<evidence type="ECO:0000313" key="8">
    <source>
        <dbReference type="EMBL" id="AOW15433.1"/>
    </source>
</evidence>
<reference evidence="9 10" key="1">
    <citation type="submission" date="2016-02" db="EMBL/GenBank/DDBJ databases">
        <title>Draft genome sequence of Hydrogenophaga sp. LPB0072.</title>
        <authorList>
            <person name="Shin S.-K."/>
            <person name="Yi H."/>
        </authorList>
    </citation>
    <scope>NUCLEOTIDE SEQUENCE [LARGE SCALE GENOMIC DNA]</scope>
    <source>
        <strain evidence="9 10">LPB0072</strain>
    </source>
</reference>
<feature type="transmembrane region" description="Helical" evidence="6">
    <location>
        <begin position="29"/>
        <end position="46"/>
    </location>
</feature>
<feature type="transmembrane region" description="Helical" evidence="6">
    <location>
        <begin position="372"/>
        <end position="390"/>
    </location>
</feature>
<evidence type="ECO:0000313" key="9">
    <source>
        <dbReference type="EMBL" id="OAD40637.1"/>
    </source>
</evidence>
<feature type="domain" description="Metallo-beta-lactamase" evidence="7">
    <location>
        <begin position="557"/>
        <end position="745"/>
    </location>
</feature>
<dbReference type="Pfam" id="PF00753">
    <property type="entry name" value="Lactamase_B"/>
    <property type="match status" value="1"/>
</dbReference>
<dbReference type="NCBIfam" id="TIGR00361">
    <property type="entry name" value="ComEC_Rec2"/>
    <property type="match status" value="1"/>
</dbReference>
<dbReference type="EMBL" id="CP017476">
    <property type="protein sequence ID" value="AOW15433.1"/>
    <property type="molecule type" value="Genomic_DNA"/>
</dbReference>
<dbReference type="GO" id="GO:0005886">
    <property type="term" value="C:plasma membrane"/>
    <property type="evidence" value="ECO:0007669"/>
    <property type="project" value="UniProtKB-SubCell"/>
</dbReference>
<proteinExistence type="predicted"/>
<dbReference type="InterPro" id="IPR004477">
    <property type="entry name" value="ComEC_N"/>
</dbReference>
<sequence>MGFAVVAAWLGWVMGVALQLEQAALYPAQVYGAVFAAGVVMAWLAWRWNSTAASAIGRCLLLGATGLCLAWGQTGWRSVMYAQQALAPALQGVDIELQGRVASLPQQGDDSLRFEMDVDSALQSERQVKLPGHLQLVWYQRGKGPASNGAWPLIRAGERWRLTVRLRIPHSTSNPHGFDRERWWWEQGIGAVGYVRDGPRYASAERIGAAPFYLVDHWRGLVRDRIFNRIHDPRTAGLLAALVVGDQSAIDSDDWTLFRTTGVAHLVSISGLHVTLFAWVAVLGVGFMWRRLSRWWPALALWMPAQQAAGWGGLVLAFGYAVFAGWGVPAQRTVLMLALFLGLRLMGRQWPWPLVWGAALAAVLLLDPWAWLQAGFWLSFVAVAILFAALPQKPQGDLKQAGSQPVWRSFKALWKLLREQATVTLALAPLSLLLFGQVSVVGLLANLLAIPWVTLVLTPLALVGVAVPWFWDGAALAAEGLMAWLGWLAQWPWAAVFRPVPPLWMGMAAALGALLLVMPWPRSVRFLGLVFVWPVLAWVPPRPAPGEFEVVALDVGQGSAIVVRTAGHSLLFDTGPRYGPSADAGRTIVVPVLRALGEVPDTVMVSHRDSDHAGGAASVRAAWPGARWLDSFGKDVSERCLAGQQWRWDGVLFEVLHPGPEHFDDQGTGRLSSNAMSCTLRVSNGREAAWLSGDLDAARETRLAVDRPDLRASLLVAPHHGSRTSSSPVLLNTLLPSWVLVQAGYRNRFGHPAPQILARYRVRGIRWVASPACGAATWRSQDPKEVVCHRELSRRYWHHVLPRSDEALRPGRDGGG</sequence>
<dbReference type="InterPro" id="IPR052159">
    <property type="entry name" value="Competence_DNA_uptake"/>
</dbReference>
<dbReference type="CDD" id="cd07731">
    <property type="entry name" value="ComA-like_MBL-fold"/>
    <property type="match status" value="1"/>
</dbReference>
<dbReference type="PANTHER" id="PTHR30619:SF1">
    <property type="entry name" value="RECOMBINATION PROTEIN 2"/>
    <property type="match status" value="1"/>
</dbReference>
<feature type="transmembrane region" description="Helical" evidence="6">
    <location>
        <begin position="500"/>
        <end position="517"/>
    </location>
</feature>
<dbReference type="Proteomes" id="UP000185657">
    <property type="component" value="Unassembled WGS sequence"/>
</dbReference>
<dbReference type="Gene3D" id="3.60.15.10">
    <property type="entry name" value="Ribonuclease Z/Hydroxyacylglutathione hydrolase-like"/>
    <property type="match status" value="1"/>
</dbReference>
<dbReference type="Pfam" id="PF03772">
    <property type="entry name" value="Competence"/>
    <property type="match status" value="1"/>
</dbReference>
<dbReference type="NCBIfam" id="TIGR00360">
    <property type="entry name" value="ComEC_N-term"/>
    <property type="match status" value="1"/>
</dbReference>
<name>A0A162SV86_9BURK</name>
<evidence type="ECO:0000313" key="11">
    <source>
        <dbReference type="Proteomes" id="UP000185680"/>
    </source>
</evidence>
<gene>
    <name evidence="8" type="ORF">LPB072_06515</name>
    <name evidence="9" type="ORF">LPB72_16000</name>
</gene>
<feature type="transmembrane region" description="Helical" evidence="6">
    <location>
        <begin position="309"/>
        <end position="329"/>
    </location>
</feature>
<protein>
    <submittedName>
        <fullName evidence="8">DNA internalization-related competence protein ComEC/Rec2</fullName>
    </submittedName>
</protein>
<evidence type="ECO:0000256" key="4">
    <source>
        <dbReference type="ARBA" id="ARBA00022989"/>
    </source>
</evidence>
<evidence type="ECO:0000256" key="2">
    <source>
        <dbReference type="ARBA" id="ARBA00022475"/>
    </source>
</evidence>
<feature type="transmembrane region" description="Helical" evidence="6">
    <location>
        <begin position="524"/>
        <end position="541"/>
    </location>
</feature>
<comment type="subcellular location">
    <subcellularLocation>
        <location evidence="1">Cell membrane</location>
        <topology evidence="1">Multi-pass membrane protein</topology>
    </subcellularLocation>
</comment>
<dbReference type="SMART" id="SM00849">
    <property type="entry name" value="Lactamase_B"/>
    <property type="match status" value="1"/>
</dbReference>
<dbReference type="PANTHER" id="PTHR30619">
    <property type="entry name" value="DNA INTERNALIZATION/COMPETENCE PROTEIN COMEC/REC2"/>
    <property type="match status" value="1"/>
</dbReference>
<dbReference type="KEGG" id="hyl:LPB072_06515"/>
<dbReference type="GO" id="GO:0030420">
    <property type="term" value="P:establishment of competence for transformation"/>
    <property type="evidence" value="ECO:0007669"/>
    <property type="project" value="InterPro"/>
</dbReference>
<evidence type="ECO:0000256" key="1">
    <source>
        <dbReference type="ARBA" id="ARBA00004651"/>
    </source>
</evidence>
<feature type="transmembrane region" description="Helical" evidence="6">
    <location>
        <begin position="350"/>
        <end position="366"/>
    </location>
</feature>
<dbReference type="Pfam" id="PF13567">
    <property type="entry name" value="DUF4131"/>
    <property type="match status" value="1"/>
</dbReference>
<feature type="transmembrane region" description="Helical" evidence="6">
    <location>
        <begin position="421"/>
        <end position="444"/>
    </location>
</feature>
<reference evidence="8 11" key="2">
    <citation type="submission" date="2016-10" db="EMBL/GenBank/DDBJ databases">
        <title>Hydorgenophaga sp. LPB0072 isolated from gastropod.</title>
        <authorList>
            <person name="Kim E."/>
            <person name="Yi H."/>
        </authorList>
    </citation>
    <scope>NUCLEOTIDE SEQUENCE [LARGE SCALE GENOMIC DNA]</scope>
    <source>
        <strain evidence="8 11">LPB0072</strain>
    </source>
</reference>
<evidence type="ECO:0000259" key="7">
    <source>
        <dbReference type="SMART" id="SM00849"/>
    </source>
</evidence>
<dbReference type="AlphaFoldDB" id="A0A162SV86"/>
<organism evidence="8 11">
    <name type="scientific">Hydrogenophaga crassostreae</name>
    <dbReference type="NCBI Taxonomy" id="1763535"/>
    <lineage>
        <taxon>Bacteria</taxon>
        <taxon>Pseudomonadati</taxon>
        <taxon>Pseudomonadota</taxon>
        <taxon>Betaproteobacteria</taxon>
        <taxon>Burkholderiales</taxon>
        <taxon>Comamonadaceae</taxon>
        <taxon>Hydrogenophaga</taxon>
    </lineage>
</organism>